<dbReference type="GO" id="GO:0032259">
    <property type="term" value="P:methylation"/>
    <property type="evidence" value="ECO:0007669"/>
    <property type="project" value="UniProtKB-KW"/>
</dbReference>
<dbReference type="InterPro" id="IPR029063">
    <property type="entry name" value="SAM-dependent_MTases_sf"/>
</dbReference>
<feature type="domain" description="Methyltransferase type 11" evidence="1">
    <location>
        <begin position="66"/>
        <end position="170"/>
    </location>
</feature>
<accession>A0A450TL89</accession>
<dbReference type="CDD" id="cd02440">
    <property type="entry name" value="AdoMet_MTases"/>
    <property type="match status" value="1"/>
</dbReference>
<dbReference type="GO" id="GO:0008757">
    <property type="term" value="F:S-adenosylmethionine-dependent methyltransferase activity"/>
    <property type="evidence" value="ECO:0007669"/>
    <property type="project" value="InterPro"/>
</dbReference>
<protein>
    <submittedName>
        <fullName evidence="2">Ubiquinone/menaquinone biosynthesis C-methylase UbiE</fullName>
    </submittedName>
</protein>
<organism evidence="2">
    <name type="scientific">Candidatus Kentrum sp. FW</name>
    <dbReference type="NCBI Taxonomy" id="2126338"/>
    <lineage>
        <taxon>Bacteria</taxon>
        <taxon>Pseudomonadati</taxon>
        <taxon>Pseudomonadota</taxon>
        <taxon>Gammaproteobacteria</taxon>
        <taxon>Candidatus Kentrum</taxon>
    </lineage>
</organism>
<gene>
    <name evidence="2" type="ORF">BECKFW1821C_GA0114237_101454</name>
</gene>
<dbReference type="EMBL" id="CAADFE010000014">
    <property type="protein sequence ID" value="VFJ68461.1"/>
    <property type="molecule type" value="Genomic_DNA"/>
</dbReference>
<dbReference type="InterPro" id="IPR013216">
    <property type="entry name" value="Methyltransf_11"/>
</dbReference>
<keyword evidence="2" id="KW-0830">Ubiquinone</keyword>
<sequence>MKLAGTFPIKSIEMRERGIRISMKTEYENYYETSKVYDNNRAPVGIEIILGCFASTPRLLTEQNILDAGCGTGSYVYALEDKLGHLCGLELNEGMLARARNKCGNHANIQLDQGTLLDPLPYMDETFDGVMCNQVLHHLVAVSDQAKFTSVNQLIEEAWRVLRPRGALILNTSSHRQLYDGFWWADLIPDAVDRIAERFPSIESLVSILTEAGFQKTSVFVPMDAVMQSRNYLDPMGPLKKEFRDGDSTWSLATGEELERAQARIRSMNQEGTMESYLEMREDLRKKTGQITFISSYKQ</sequence>
<dbReference type="AlphaFoldDB" id="A0A450TL89"/>
<proteinExistence type="predicted"/>
<keyword evidence="2" id="KW-0489">Methyltransferase</keyword>
<dbReference type="PANTHER" id="PTHR43861:SF1">
    <property type="entry name" value="TRANS-ACONITATE 2-METHYLTRANSFERASE"/>
    <property type="match status" value="1"/>
</dbReference>
<evidence type="ECO:0000259" key="1">
    <source>
        <dbReference type="Pfam" id="PF08241"/>
    </source>
</evidence>
<reference evidence="2" key="1">
    <citation type="submission" date="2019-02" db="EMBL/GenBank/DDBJ databases">
        <authorList>
            <person name="Gruber-Vodicka R. H."/>
            <person name="Seah K. B. B."/>
        </authorList>
    </citation>
    <scope>NUCLEOTIDE SEQUENCE</scope>
    <source>
        <strain evidence="2">BECK_BZ131</strain>
    </source>
</reference>
<keyword evidence="2" id="KW-0808">Transferase</keyword>
<dbReference type="SUPFAM" id="SSF53335">
    <property type="entry name" value="S-adenosyl-L-methionine-dependent methyltransferases"/>
    <property type="match status" value="1"/>
</dbReference>
<dbReference type="Gene3D" id="3.40.50.150">
    <property type="entry name" value="Vaccinia Virus protein VP39"/>
    <property type="match status" value="1"/>
</dbReference>
<dbReference type="PANTHER" id="PTHR43861">
    <property type="entry name" value="TRANS-ACONITATE 2-METHYLTRANSFERASE-RELATED"/>
    <property type="match status" value="1"/>
</dbReference>
<dbReference type="Pfam" id="PF08241">
    <property type="entry name" value="Methyltransf_11"/>
    <property type="match status" value="1"/>
</dbReference>
<name>A0A450TL89_9GAMM</name>
<evidence type="ECO:0000313" key="2">
    <source>
        <dbReference type="EMBL" id="VFJ68461.1"/>
    </source>
</evidence>